<comment type="subcellular location">
    <subcellularLocation>
        <location evidence="1">Membrane</location>
    </subcellularLocation>
</comment>
<keyword evidence="9" id="KW-1185">Reference proteome</keyword>
<reference evidence="7" key="3">
    <citation type="submission" date="2023-06" db="EMBL/GenBank/DDBJ databases">
        <authorList>
            <person name="Sun Q."/>
            <person name="Zhou Y."/>
        </authorList>
    </citation>
    <scope>NUCLEOTIDE SEQUENCE</scope>
    <source>
        <strain evidence="7">CGMCC 1.10859</strain>
    </source>
</reference>
<dbReference type="GO" id="GO:0030150">
    <property type="term" value="P:protein import into mitochondrial matrix"/>
    <property type="evidence" value="ECO:0007669"/>
    <property type="project" value="TreeGrafter"/>
</dbReference>
<protein>
    <submittedName>
        <fullName evidence="8">Predicted lipid-binding transport protein, Tim44 family</fullName>
    </submittedName>
    <submittedName>
        <fullName evidence="7">Preprotein translocase subunit Tim44</fullName>
    </submittedName>
</protein>
<evidence type="ECO:0000313" key="10">
    <source>
        <dbReference type="Proteomes" id="UP000634647"/>
    </source>
</evidence>
<dbReference type="GO" id="GO:0016020">
    <property type="term" value="C:membrane"/>
    <property type="evidence" value="ECO:0007669"/>
    <property type="project" value="UniProtKB-SubCell"/>
</dbReference>
<evidence type="ECO:0000256" key="3">
    <source>
        <dbReference type="ARBA" id="ARBA00022946"/>
    </source>
</evidence>
<accession>A0AAN4UNE8</accession>
<organism evidence="7 10">
    <name type="scientific">Allgaiera indica</name>
    <dbReference type="NCBI Taxonomy" id="765699"/>
    <lineage>
        <taxon>Bacteria</taxon>
        <taxon>Pseudomonadati</taxon>
        <taxon>Pseudomonadota</taxon>
        <taxon>Alphaproteobacteria</taxon>
        <taxon>Rhodobacterales</taxon>
        <taxon>Paracoccaceae</taxon>
        <taxon>Allgaiera</taxon>
    </lineage>
</organism>
<evidence type="ECO:0000259" key="6">
    <source>
        <dbReference type="SMART" id="SM00978"/>
    </source>
</evidence>
<dbReference type="EMBL" id="FNOB01000004">
    <property type="protein sequence ID" value="SDW50427.1"/>
    <property type="molecule type" value="Genomic_DNA"/>
</dbReference>
<dbReference type="Proteomes" id="UP000634647">
    <property type="component" value="Unassembled WGS sequence"/>
</dbReference>
<dbReference type="SUPFAM" id="SSF54427">
    <property type="entry name" value="NTF2-like"/>
    <property type="match status" value="1"/>
</dbReference>
<dbReference type="RefSeq" id="WP_035842676.1">
    <property type="nucleotide sequence ID" value="NZ_BNAB01000001.1"/>
</dbReference>
<dbReference type="InterPro" id="IPR039544">
    <property type="entry name" value="Tim44-like"/>
</dbReference>
<keyword evidence="4 5" id="KW-0472">Membrane</keyword>
<evidence type="ECO:0000256" key="5">
    <source>
        <dbReference type="SAM" id="Phobius"/>
    </source>
</evidence>
<dbReference type="Gene3D" id="3.10.450.240">
    <property type="match status" value="1"/>
</dbReference>
<evidence type="ECO:0000313" key="9">
    <source>
        <dbReference type="Proteomes" id="UP000199541"/>
    </source>
</evidence>
<feature type="transmembrane region" description="Helical" evidence="5">
    <location>
        <begin position="6"/>
        <end position="22"/>
    </location>
</feature>
<gene>
    <name evidence="7" type="ORF">GCM10008024_01100</name>
    <name evidence="8" type="ORF">SAMN05444006_104106</name>
</gene>
<evidence type="ECO:0000313" key="8">
    <source>
        <dbReference type="EMBL" id="SDW50427.1"/>
    </source>
</evidence>
<sequence>MSGNVIQLIVLGAVALFLIFKLKSTLGTREGFEKPAVPKTPDEPNPVQRRAFDVIEGGPDADITDHVPDGSAAAEALTAMKRAEPSFSVGEFMRGARGAYEMILGAFYKGDLDSVAPFIAPEVLESFREVVRQREAQGLTLEANIIGIREVVLASAEFHRDTQEGEVTVRFVSEQTSAVKNAQDEIVEGDPKAVRRQRDVWTFGRKMGVNDPNWQLVATGE</sequence>
<feature type="domain" description="Tim44-like" evidence="6">
    <location>
        <begin position="73"/>
        <end position="221"/>
    </location>
</feature>
<reference evidence="7" key="1">
    <citation type="journal article" date="2014" name="Int. J. Syst. Evol. Microbiol.">
        <title>Complete genome sequence of Corynebacterium casei LMG S-19264T (=DSM 44701T), isolated from a smear-ripened cheese.</title>
        <authorList>
            <consortium name="US DOE Joint Genome Institute (JGI-PGF)"/>
            <person name="Walter F."/>
            <person name="Albersmeier A."/>
            <person name="Kalinowski J."/>
            <person name="Ruckert C."/>
        </authorList>
    </citation>
    <scope>NUCLEOTIDE SEQUENCE</scope>
    <source>
        <strain evidence="7">CGMCC 1.10859</strain>
    </source>
</reference>
<comment type="caution">
    <text evidence="7">The sequence shown here is derived from an EMBL/GenBank/DDBJ whole genome shotgun (WGS) entry which is preliminary data.</text>
</comment>
<name>A0AAN4UNE8_9RHOB</name>
<keyword evidence="5" id="KW-0812">Transmembrane</keyword>
<evidence type="ECO:0000256" key="4">
    <source>
        <dbReference type="ARBA" id="ARBA00023136"/>
    </source>
</evidence>
<dbReference type="Proteomes" id="UP000199541">
    <property type="component" value="Unassembled WGS sequence"/>
</dbReference>
<evidence type="ECO:0000256" key="1">
    <source>
        <dbReference type="ARBA" id="ARBA00004370"/>
    </source>
</evidence>
<proteinExistence type="inferred from homology"/>
<dbReference type="Pfam" id="PF04280">
    <property type="entry name" value="Tim44"/>
    <property type="match status" value="1"/>
</dbReference>
<dbReference type="PANTHER" id="PTHR10721:SF1">
    <property type="entry name" value="MITOCHONDRIAL IMPORT INNER MEMBRANE TRANSLOCASE SUBUNIT TIM44"/>
    <property type="match status" value="1"/>
</dbReference>
<evidence type="ECO:0000313" key="7">
    <source>
        <dbReference type="EMBL" id="GHD98268.1"/>
    </source>
</evidence>
<keyword evidence="5" id="KW-1133">Transmembrane helix</keyword>
<dbReference type="PIRSF" id="PIRSF031890">
    <property type="entry name" value="UCP031890_transporter_Tim44"/>
    <property type="match status" value="1"/>
</dbReference>
<dbReference type="AlphaFoldDB" id="A0AAN4UNE8"/>
<dbReference type="GO" id="GO:0051087">
    <property type="term" value="F:protein-folding chaperone binding"/>
    <property type="evidence" value="ECO:0007669"/>
    <property type="project" value="TreeGrafter"/>
</dbReference>
<reference evidence="8 9" key="2">
    <citation type="submission" date="2016-10" db="EMBL/GenBank/DDBJ databases">
        <authorList>
            <person name="Varghese N."/>
            <person name="Submissions S."/>
        </authorList>
    </citation>
    <scope>NUCLEOTIDE SEQUENCE [LARGE SCALE GENOMIC DNA]</scope>
    <source>
        <strain evidence="8 9">DSM 24802</strain>
    </source>
</reference>
<dbReference type="NCBIfam" id="NF033779">
    <property type="entry name" value="Tim44_TimA_adap"/>
    <property type="match status" value="1"/>
</dbReference>
<dbReference type="InterPro" id="IPR007379">
    <property type="entry name" value="Tim44-like_dom"/>
</dbReference>
<dbReference type="EMBL" id="BNAB01000001">
    <property type="protein sequence ID" value="GHD98268.1"/>
    <property type="molecule type" value="Genomic_DNA"/>
</dbReference>
<dbReference type="PANTHER" id="PTHR10721">
    <property type="entry name" value="MITOCHONDRIAL IMPORT INNER MEMBRANE TRANSLOCASE SUBUNIT TIM44"/>
    <property type="match status" value="1"/>
</dbReference>
<keyword evidence="3" id="KW-0809">Transit peptide</keyword>
<dbReference type="SMART" id="SM00978">
    <property type="entry name" value="Tim44"/>
    <property type="match status" value="1"/>
</dbReference>
<comment type="similarity">
    <text evidence="2">Belongs to the Tim44 family.</text>
</comment>
<dbReference type="InterPro" id="IPR032710">
    <property type="entry name" value="NTF2-like_dom_sf"/>
</dbReference>
<evidence type="ECO:0000256" key="2">
    <source>
        <dbReference type="ARBA" id="ARBA00009597"/>
    </source>
</evidence>
<dbReference type="InterPro" id="IPR016985">
    <property type="entry name" value="UCP031890_Tim44-rel"/>
</dbReference>